<keyword evidence="2" id="KW-1185">Reference proteome</keyword>
<name>A0A0G3H803_9CORY</name>
<gene>
    <name evidence="1" type="ORF">CTEST_02540</name>
</gene>
<proteinExistence type="predicted"/>
<dbReference type="STRING" id="136857.CTEST_02540"/>
<dbReference type="KEGG" id="cted:CTEST_02540"/>
<dbReference type="EMBL" id="CP011545">
    <property type="protein sequence ID" value="AKK07963.1"/>
    <property type="molecule type" value="Genomic_DNA"/>
</dbReference>
<reference evidence="2" key="2">
    <citation type="submission" date="2015-05" db="EMBL/GenBank/DDBJ databases">
        <title>Complete genome sequence of Corynebacterium testudinoris DSM 44614, recovered from necrotic lesions in the mouth of a tortoise.</title>
        <authorList>
            <person name="Ruckert C."/>
            <person name="Albersmeier A."/>
            <person name="Winkler A."/>
            <person name="Tauch A."/>
        </authorList>
    </citation>
    <scope>NUCLEOTIDE SEQUENCE [LARGE SCALE GENOMIC DNA]</scope>
    <source>
        <strain evidence="2">DSM 44614</strain>
    </source>
</reference>
<accession>A0A0G3H803</accession>
<evidence type="ECO:0000313" key="1">
    <source>
        <dbReference type="EMBL" id="AKK07963.1"/>
    </source>
</evidence>
<protein>
    <submittedName>
        <fullName evidence="1">Uncharacterized protein</fullName>
    </submittedName>
</protein>
<organism evidence="1 2">
    <name type="scientific">Corynebacterium testudinoris</name>
    <dbReference type="NCBI Taxonomy" id="136857"/>
    <lineage>
        <taxon>Bacteria</taxon>
        <taxon>Bacillati</taxon>
        <taxon>Actinomycetota</taxon>
        <taxon>Actinomycetes</taxon>
        <taxon>Mycobacteriales</taxon>
        <taxon>Corynebacteriaceae</taxon>
        <taxon>Corynebacterium</taxon>
    </lineage>
</organism>
<dbReference type="AlphaFoldDB" id="A0A0G3H803"/>
<dbReference type="Proteomes" id="UP000035540">
    <property type="component" value="Chromosome"/>
</dbReference>
<evidence type="ECO:0000313" key="2">
    <source>
        <dbReference type="Proteomes" id="UP000035540"/>
    </source>
</evidence>
<reference evidence="1 2" key="1">
    <citation type="journal article" date="2015" name="Genome Announc.">
        <title>Complete Genome Sequence of the Type Strain Corynebacterium testudinoris DSM 44614, Recovered from Necrotic Lesions in the Mouth of a Tortoise.</title>
        <authorList>
            <person name="Ruckert C."/>
            <person name="Kriete M."/>
            <person name="Jaenicke S."/>
            <person name="Winkler A."/>
            <person name="Tauch A."/>
        </authorList>
    </citation>
    <scope>NUCLEOTIDE SEQUENCE [LARGE SCALE GENOMIC DNA]</scope>
    <source>
        <strain evidence="1 2">DSM 44614</strain>
    </source>
</reference>
<sequence>MVGDEELAGLSRGERIELLRSRMGAPKLSTTSILQAPPELGQLLPQGGLARQAVTEIADCPALIVELISHTTAAGGHVGVVGWPELSLAGVSEQGNLDRVIVVPDPGVDPLGVAAVLVEGLDLVIVRSTGQLSPVRARPLLAKLRGGSAALVFVGVQIASPAARIGATVSTFRGIGPGRGRIQGLDIHVHVAAKGHRPMQGTMTVGRRAELRAV</sequence>
<dbReference type="PATRIC" id="fig|136857.5.peg.498"/>